<gene>
    <name evidence="4" type="ORF">GCM10009827_064750</name>
</gene>
<proteinExistence type="predicted"/>
<evidence type="ECO:0000313" key="5">
    <source>
        <dbReference type="Proteomes" id="UP001501470"/>
    </source>
</evidence>
<feature type="domain" description="FAD-binding" evidence="3">
    <location>
        <begin position="6"/>
        <end position="326"/>
    </location>
</feature>
<keyword evidence="1" id="KW-0560">Oxidoreductase</keyword>
<dbReference type="Gene3D" id="3.50.50.60">
    <property type="entry name" value="FAD/NAD(P)-binding domain"/>
    <property type="match status" value="1"/>
</dbReference>
<dbReference type="PANTHER" id="PTHR13789:SF309">
    <property type="entry name" value="PUTATIVE (AFU_ORTHOLOGUE AFUA_6G14510)-RELATED"/>
    <property type="match status" value="1"/>
</dbReference>
<dbReference type="InterPro" id="IPR050493">
    <property type="entry name" value="FAD-dep_Monooxygenase_BioMet"/>
</dbReference>
<evidence type="ECO:0000256" key="2">
    <source>
        <dbReference type="ARBA" id="ARBA00023033"/>
    </source>
</evidence>
<name>A0ABN2BCK6_9ACTN</name>
<dbReference type="EMBL" id="BAAAQD010000014">
    <property type="protein sequence ID" value="GAA1537047.1"/>
    <property type="molecule type" value="Genomic_DNA"/>
</dbReference>
<dbReference type="SUPFAM" id="SSF51905">
    <property type="entry name" value="FAD/NAD(P)-binding domain"/>
    <property type="match status" value="1"/>
</dbReference>
<reference evidence="4 5" key="1">
    <citation type="journal article" date="2019" name="Int. J. Syst. Evol. Microbiol.">
        <title>The Global Catalogue of Microorganisms (GCM) 10K type strain sequencing project: providing services to taxonomists for standard genome sequencing and annotation.</title>
        <authorList>
            <consortium name="The Broad Institute Genomics Platform"/>
            <consortium name="The Broad Institute Genome Sequencing Center for Infectious Disease"/>
            <person name="Wu L."/>
            <person name="Ma J."/>
        </authorList>
    </citation>
    <scope>NUCLEOTIDE SEQUENCE [LARGE SCALE GENOMIC DNA]</scope>
    <source>
        <strain evidence="4 5">JCM 15933</strain>
    </source>
</reference>
<evidence type="ECO:0000313" key="4">
    <source>
        <dbReference type="EMBL" id="GAA1537047.1"/>
    </source>
</evidence>
<comment type="caution">
    <text evidence="4">The sequence shown here is derived from an EMBL/GenBank/DDBJ whole genome shotgun (WGS) entry which is preliminary data.</text>
</comment>
<keyword evidence="2 4" id="KW-0503">Monooxygenase</keyword>
<dbReference type="InterPro" id="IPR036188">
    <property type="entry name" value="FAD/NAD-bd_sf"/>
</dbReference>
<accession>A0ABN2BCK6</accession>
<evidence type="ECO:0000259" key="3">
    <source>
        <dbReference type="Pfam" id="PF01494"/>
    </source>
</evidence>
<dbReference type="Pfam" id="PF01494">
    <property type="entry name" value="FAD_binding_3"/>
    <property type="match status" value="1"/>
</dbReference>
<dbReference type="PRINTS" id="PR00420">
    <property type="entry name" value="RNGMNOXGNASE"/>
</dbReference>
<dbReference type="Proteomes" id="UP001501470">
    <property type="component" value="Unassembled WGS sequence"/>
</dbReference>
<dbReference type="PANTHER" id="PTHR13789">
    <property type="entry name" value="MONOOXYGENASE"/>
    <property type="match status" value="1"/>
</dbReference>
<dbReference type="GO" id="GO:0004497">
    <property type="term" value="F:monooxygenase activity"/>
    <property type="evidence" value="ECO:0007669"/>
    <property type="project" value="UniProtKB-KW"/>
</dbReference>
<organism evidence="4 5">
    <name type="scientific">Dactylosporangium maewongense</name>
    <dbReference type="NCBI Taxonomy" id="634393"/>
    <lineage>
        <taxon>Bacteria</taxon>
        <taxon>Bacillati</taxon>
        <taxon>Actinomycetota</taxon>
        <taxon>Actinomycetes</taxon>
        <taxon>Micromonosporales</taxon>
        <taxon>Micromonosporaceae</taxon>
        <taxon>Dactylosporangium</taxon>
    </lineage>
</organism>
<evidence type="ECO:0000256" key="1">
    <source>
        <dbReference type="ARBA" id="ARBA00023002"/>
    </source>
</evidence>
<keyword evidence="5" id="KW-1185">Reference proteome</keyword>
<protein>
    <submittedName>
        <fullName evidence="4">FAD-dependent monooxygenase</fullName>
    </submittedName>
</protein>
<dbReference type="InterPro" id="IPR002938">
    <property type="entry name" value="FAD-bd"/>
</dbReference>
<sequence>MEAGMEAMVIGGGVAGPVAAIALRRIGWDVTVHEAYADPAGDVGSFVSLGDNGLRALDAIGCRDAVAARGTRLPLLRLRSGRGKLLGEAARGRVTLMRGHLVETLRALALESGARIVTGRRLTGVGHGRTAVFADGTTATADLIVGADGIHSRLRTVIDPAAPAAHYAGLWTAGGRSPHPVDPDAFTITFGARATMVCAPTPAGTLWAAQVPSPAPPTGPLDHAALAALFDADHGPAATLVRTTDHWHPRTVMQALPAGVPRWHRDGMVVLGDAAHPMGAGQGANLAVEDAVVLARCLRDTPDMDTALTHYETLRRPRTTQMLKFAGANRDAKISGPVTARIRDLTMPFFFRRFAAKSSAWMHDYDVEWNKASTLPPSST</sequence>